<comment type="caution">
    <text evidence="1">The sequence shown here is derived from an EMBL/GenBank/DDBJ whole genome shotgun (WGS) entry which is preliminary data.</text>
</comment>
<evidence type="ECO:0000313" key="1">
    <source>
        <dbReference type="EMBL" id="KAI3376828.1"/>
    </source>
</evidence>
<name>A0ACB8XAS9_9TELE</name>
<reference evidence="1" key="1">
    <citation type="submission" date="2022-04" db="EMBL/GenBank/DDBJ databases">
        <title>Jade perch genome.</title>
        <authorList>
            <person name="Chao B."/>
        </authorList>
    </citation>
    <scope>NUCLEOTIDE SEQUENCE</scope>
    <source>
        <strain evidence="1">CB-2022</strain>
    </source>
</reference>
<sequence>MECLKGPALAVMKAARDSDPEVSPAQCLDAIESAFGSAETGNGHTNCAAKKSEVIAQKGDIPPGLIGPPSLVPIKVNVSGLAIWGLSDASYPYLRYVVVDMEFPENVTGVKKTITVLALICPSSPSPEQSPVILGTNANMFRRSAQLCQDTAGVDIGQTLGIQAKTSVSLPNQLTLDEEEDEVGSVKWMGPGSLNLPPGGECCAICEVELKRPVG</sequence>
<evidence type="ECO:0000313" key="2">
    <source>
        <dbReference type="Proteomes" id="UP000831701"/>
    </source>
</evidence>
<protein>
    <submittedName>
        <fullName evidence="1">Uncharacterized protein</fullName>
    </submittedName>
</protein>
<gene>
    <name evidence="1" type="ORF">L3Q82_000402</name>
</gene>
<proteinExistence type="predicted"/>
<accession>A0ACB8XAS9</accession>
<dbReference type="Proteomes" id="UP000831701">
    <property type="component" value="Chromosome 1"/>
</dbReference>
<keyword evidence="2" id="KW-1185">Reference proteome</keyword>
<organism evidence="1 2">
    <name type="scientific">Scortum barcoo</name>
    <name type="common">barcoo grunter</name>
    <dbReference type="NCBI Taxonomy" id="214431"/>
    <lineage>
        <taxon>Eukaryota</taxon>
        <taxon>Metazoa</taxon>
        <taxon>Chordata</taxon>
        <taxon>Craniata</taxon>
        <taxon>Vertebrata</taxon>
        <taxon>Euteleostomi</taxon>
        <taxon>Actinopterygii</taxon>
        <taxon>Neopterygii</taxon>
        <taxon>Teleostei</taxon>
        <taxon>Neoteleostei</taxon>
        <taxon>Acanthomorphata</taxon>
        <taxon>Eupercaria</taxon>
        <taxon>Centrarchiformes</taxon>
        <taxon>Terapontoidei</taxon>
        <taxon>Terapontidae</taxon>
        <taxon>Scortum</taxon>
    </lineage>
</organism>
<dbReference type="EMBL" id="CM041531">
    <property type="protein sequence ID" value="KAI3376828.1"/>
    <property type="molecule type" value="Genomic_DNA"/>
</dbReference>